<dbReference type="Gene3D" id="1.10.260.40">
    <property type="entry name" value="lambda repressor-like DNA-binding domains"/>
    <property type="match status" value="1"/>
</dbReference>
<dbReference type="SUPFAM" id="SSF47413">
    <property type="entry name" value="lambda repressor-like DNA-binding domains"/>
    <property type="match status" value="1"/>
</dbReference>
<feature type="compositionally biased region" description="Gly residues" evidence="2">
    <location>
        <begin position="99"/>
        <end position="117"/>
    </location>
</feature>
<accession>A0ABP5EH11</accession>
<dbReference type="PANTHER" id="PTHR46797:SF1">
    <property type="entry name" value="METHYLPHOSPHONATE SYNTHASE"/>
    <property type="match status" value="1"/>
</dbReference>
<organism evidence="4 5">
    <name type="scientific">Catenulispora subtropica</name>
    <dbReference type="NCBI Taxonomy" id="450798"/>
    <lineage>
        <taxon>Bacteria</taxon>
        <taxon>Bacillati</taxon>
        <taxon>Actinomycetota</taxon>
        <taxon>Actinomycetes</taxon>
        <taxon>Catenulisporales</taxon>
        <taxon>Catenulisporaceae</taxon>
        <taxon>Catenulispora</taxon>
    </lineage>
</organism>
<feature type="domain" description="HTH cro/C1-type" evidence="3">
    <location>
        <begin position="18"/>
        <end position="72"/>
    </location>
</feature>
<evidence type="ECO:0000256" key="2">
    <source>
        <dbReference type="SAM" id="MobiDB-lite"/>
    </source>
</evidence>
<feature type="region of interest" description="Disordered" evidence="2">
    <location>
        <begin position="83"/>
        <end position="127"/>
    </location>
</feature>
<evidence type="ECO:0000313" key="4">
    <source>
        <dbReference type="EMBL" id="GAA1998474.1"/>
    </source>
</evidence>
<reference evidence="5" key="1">
    <citation type="journal article" date="2019" name="Int. J. Syst. Evol. Microbiol.">
        <title>The Global Catalogue of Microorganisms (GCM) 10K type strain sequencing project: providing services to taxonomists for standard genome sequencing and annotation.</title>
        <authorList>
            <consortium name="The Broad Institute Genomics Platform"/>
            <consortium name="The Broad Institute Genome Sequencing Center for Infectious Disease"/>
            <person name="Wu L."/>
            <person name="Ma J."/>
        </authorList>
    </citation>
    <scope>NUCLEOTIDE SEQUENCE [LARGE SCALE GENOMIC DNA]</scope>
    <source>
        <strain evidence="5">JCM 16013</strain>
    </source>
</reference>
<keyword evidence="5" id="KW-1185">Reference proteome</keyword>
<proteinExistence type="predicted"/>
<evidence type="ECO:0000259" key="3">
    <source>
        <dbReference type="PROSITE" id="PS50943"/>
    </source>
</evidence>
<protein>
    <submittedName>
        <fullName evidence="4">Helix-turn-helix transcriptional regulator</fullName>
    </submittedName>
</protein>
<dbReference type="PANTHER" id="PTHR46797">
    <property type="entry name" value="HTH-TYPE TRANSCRIPTIONAL REGULATOR"/>
    <property type="match status" value="1"/>
</dbReference>
<comment type="caution">
    <text evidence="4">The sequence shown here is derived from an EMBL/GenBank/DDBJ whole genome shotgun (WGS) entry which is preliminary data.</text>
</comment>
<dbReference type="Pfam" id="PF01381">
    <property type="entry name" value="HTH_3"/>
    <property type="match status" value="1"/>
</dbReference>
<dbReference type="RefSeq" id="WP_425558836.1">
    <property type="nucleotide sequence ID" value="NZ_BAAAQM010000062.1"/>
</dbReference>
<sequence>MPHNPLGALPIKPLGEYIREQRRNAQYSVRQLAQAAGVSNPYLSQIERGLRKPSAEILQQLAKALRISAETLYVQAGLLDGAPEGAAGGVDEDAATDGGTRGAQGAGGVGGEGGNRTGGVREAVAEDPWLSGRQKRALLDIYEAFRNEGAGHDSQD</sequence>
<dbReference type="EMBL" id="BAAAQM010000062">
    <property type="protein sequence ID" value="GAA1998474.1"/>
    <property type="molecule type" value="Genomic_DNA"/>
</dbReference>
<gene>
    <name evidence="4" type="ORF">GCM10009838_74770</name>
</gene>
<dbReference type="Proteomes" id="UP001499854">
    <property type="component" value="Unassembled WGS sequence"/>
</dbReference>
<dbReference type="InterPro" id="IPR050807">
    <property type="entry name" value="TransReg_Diox_bact_type"/>
</dbReference>
<dbReference type="InterPro" id="IPR010982">
    <property type="entry name" value="Lambda_DNA-bd_dom_sf"/>
</dbReference>
<dbReference type="PROSITE" id="PS50943">
    <property type="entry name" value="HTH_CROC1"/>
    <property type="match status" value="1"/>
</dbReference>
<keyword evidence="1" id="KW-0238">DNA-binding</keyword>
<dbReference type="InterPro" id="IPR001387">
    <property type="entry name" value="Cro/C1-type_HTH"/>
</dbReference>
<dbReference type="SMART" id="SM00530">
    <property type="entry name" value="HTH_XRE"/>
    <property type="match status" value="1"/>
</dbReference>
<dbReference type="CDD" id="cd00093">
    <property type="entry name" value="HTH_XRE"/>
    <property type="match status" value="1"/>
</dbReference>
<name>A0ABP5EH11_9ACTN</name>
<evidence type="ECO:0000313" key="5">
    <source>
        <dbReference type="Proteomes" id="UP001499854"/>
    </source>
</evidence>
<evidence type="ECO:0000256" key="1">
    <source>
        <dbReference type="ARBA" id="ARBA00023125"/>
    </source>
</evidence>